<dbReference type="AlphaFoldDB" id="A0A2V2VGJ9"/>
<dbReference type="VEuPathDB" id="TriTrypDB:C3747_66g46"/>
<dbReference type="VEuPathDB" id="TriTrypDB:TcCL_NonESM04352"/>
<name>A0A2V2VGJ9_TRYCR</name>
<dbReference type="Pfam" id="PF13920">
    <property type="entry name" value="zf-C3HC4_3"/>
    <property type="match status" value="1"/>
</dbReference>
<comment type="similarity">
    <text evidence="1">Belongs to the RING-type zinc finger family. LOG2 subfamily.</text>
</comment>
<evidence type="ECO:0000313" key="5">
    <source>
        <dbReference type="Proteomes" id="UP000246121"/>
    </source>
</evidence>
<feature type="domain" description="RING-type" evidence="3">
    <location>
        <begin position="314"/>
        <end position="354"/>
    </location>
</feature>
<dbReference type="InterPro" id="IPR001841">
    <property type="entry name" value="Znf_RING"/>
</dbReference>
<dbReference type="InterPro" id="IPR045195">
    <property type="entry name" value="LOG2-like_mRING_C3HC5"/>
</dbReference>
<organism evidence="4 5">
    <name type="scientific">Trypanosoma cruzi</name>
    <dbReference type="NCBI Taxonomy" id="5693"/>
    <lineage>
        <taxon>Eukaryota</taxon>
        <taxon>Discoba</taxon>
        <taxon>Euglenozoa</taxon>
        <taxon>Kinetoplastea</taxon>
        <taxon>Metakinetoplastina</taxon>
        <taxon>Trypanosomatida</taxon>
        <taxon>Trypanosomatidae</taxon>
        <taxon>Trypanosoma</taxon>
        <taxon>Schizotrypanum</taxon>
    </lineage>
</organism>
<dbReference type="VEuPathDB" id="TriTrypDB:TCDM_03322"/>
<keyword evidence="2" id="KW-0862">Zinc</keyword>
<dbReference type="VEuPathDB" id="TriTrypDB:TcG_02184"/>
<evidence type="ECO:0000256" key="2">
    <source>
        <dbReference type="PROSITE-ProRule" id="PRU00175"/>
    </source>
</evidence>
<gene>
    <name evidence="4" type="ORF">C4B63_21g39</name>
</gene>
<keyword evidence="2" id="KW-0479">Metal-binding</keyword>
<sequence length="363" mass="40630">MGNRQTVQPLIGGPRTFYLVSGGPRIRYVGHPSSAGPLIFHIETDLMDENEAVDRAETIQLPVAVPSRQKFRLVQLDSKNRESGFLLSFSIVMSEPGQTLRVLAGVDIEYRAGEGVQLMQSEKSQNPFCLLEFVSPEEFREEIEVSEVLHPEKLNKAIFRYSENGARRLTYAPIAIELVYEAPTDRAPSKGPDFIGPSSAKSVFASRQECENSMSHNGHASFAATLLPQTERMVQYTFLDIPEGALGRTKVSFLPKIEPQEGAARIVYEAKILRQLLQHGTQVYELDDVFDLGGDGSENNLDGNDEEEEEIDLCVICLLNPKDTTLLPCRHMCLCYECASILRFQQNNRCPVCRSNIDRVMTL</sequence>
<dbReference type="VEuPathDB" id="TriTrypDB:TcBrA4_0019250"/>
<dbReference type="GO" id="GO:0016567">
    <property type="term" value="P:protein ubiquitination"/>
    <property type="evidence" value="ECO:0007669"/>
    <property type="project" value="TreeGrafter"/>
</dbReference>
<keyword evidence="2" id="KW-0863">Zinc-finger</keyword>
<accession>A0A2V2VGJ9</accession>
<evidence type="ECO:0000313" key="4">
    <source>
        <dbReference type="EMBL" id="PWU95607.1"/>
    </source>
</evidence>
<evidence type="ECO:0000259" key="3">
    <source>
        <dbReference type="PROSITE" id="PS50089"/>
    </source>
</evidence>
<dbReference type="VEuPathDB" id="TriTrypDB:BCY84_05384"/>
<proteinExistence type="inferred from homology"/>
<dbReference type="VEuPathDB" id="TriTrypDB:TcYC6_0064570"/>
<reference evidence="4 5" key="1">
    <citation type="journal article" date="2018" name="Microb. Genom.">
        <title>Expanding an expanded genome: long-read sequencing of Trypanosoma cruzi.</title>
        <authorList>
            <person name="Berna L."/>
            <person name="Rodriguez M."/>
            <person name="Chiribao M.L."/>
            <person name="Parodi-Talice A."/>
            <person name="Pita S."/>
            <person name="Rijo G."/>
            <person name="Alvarez-Valin F."/>
            <person name="Robello C."/>
        </authorList>
    </citation>
    <scope>NUCLEOTIDE SEQUENCE [LARGE SCALE GENOMIC DNA]</scope>
    <source>
        <strain evidence="4 5">Dm28c</strain>
    </source>
</reference>
<dbReference type="InterPro" id="IPR045194">
    <property type="entry name" value="MGRN1/RNF157-like"/>
</dbReference>
<evidence type="ECO:0000256" key="1">
    <source>
        <dbReference type="ARBA" id="ARBA00025721"/>
    </source>
</evidence>
<dbReference type="VEuPathDB" id="TriTrypDB:Tc_MARK_9870"/>
<dbReference type="SUPFAM" id="SSF57850">
    <property type="entry name" value="RING/U-box"/>
    <property type="match status" value="1"/>
</dbReference>
<dbReference type="VEuPathDB" id="TriTrypDB:ECC02_003056"/>
<dbReference type="VEuPathDB" id="TriTrypDB:TCSYLVIO_000510"/>
<dbReference type="GO" id="GO:0008270">
    <property type="term" value="F:zinc ion binding"/>
    <property type="evidence" value="ECO:0007669"/>
    <property type="project" value="UniProtKB-KW"/>
</dbReference>
<dbReference type="PANTHER" id="PTHR22996:SF0">
    <property type="entry name" value="RE60872P-RELATED"/>
    <property type="match status" value="1"/>
</dbReference>
<dbReference type="VEuPathDB" id="TriTrypDB:C4B63_21g39"/>
<dbReference type="GO" id="GO:0061630">
    <property type="term" value="F:ubiquitin protein ligase activity"/>
    <property type="evidence" value="ECO:0007669"/>
    <property type="project" value="UniProtKB-EC"/>
</dbReference>
<comment type="caution">
    <text evidence="4">The sequence shown here is derived from an EMBL/GenBank/DDBJ whole genome shotgun (WGS) entry which is preliminary data.</text>
</comment>
<dbReference type="VEuPathDB" id="TriTrypDB:TcCLB.509571.40"/>
<dbReference type="Gene3D" id="3.30.40.10">
    <property type="entry name" value="Zinc/RING finger domain, C3HC4 (zinc finger)"/>
    <property type="match status" value="1"/>
</dbReference>
<dbReference type="InterPro" id="IPR013083">
    <property type="entry name" value="Znf_RING/FYVE/PHD"/>
</dbReference>
<dbReference type="VEuPathDB" id="TriTrypDB:TcCLB.511409.40"/>
<dbReference type="Proteomes" id="UP000246121">
    <property type="component" value="Unassembled WGS sequence"/>
</dbReference>
<dbReference type="PANTHER" id="PTHR22996">
    <property type="entry name" value="MAHOGUNIN"/>
    <property type="match status" value="1"/>
</dbReference>
<dbReference type="CDD" id="cd16789">
    <property type="entry name" value="mRING-HC-C3HC5_MGRN1-like"/>
    <property type="match status" value="1"/>
</dbReference>
<dbReference type="EMBL" id="PRFA01000021">
    <property type="protein sequence ID" value="PWU95607.1"/>
    <property type="molecule type" value="Genomic_DNA"/>
</dbReference>
<dbReference type="PROSITE" id="PS50089">
    <property type="entry name" value="ZF_RING_2"/>
    <property type="match status" value="1"/>
</dbReference>
<dbReference type="SMART" id="SM00184">
    <property type="entry name" value="RING"/>
    <property type="match status" value="1"/>
</dbReference>
<protein>
    <recommendedName>
        <fullName evidence="3">RING-type domain-containing protein</fullName>
    </recommendedName>
</protein>